<dbReference type="EMBL" id="JAVXUO010002059">
    <property type="protein sequence ID" value="KAK2976579.1"/>
    <property type="molecule type" value="Genomic_DNA"/>
</dbReference>
<name>A0AA88QSW5_9ASTE</name>
<dbReference type="PANTHER" id="PTHR46119:SF15">
    <property type="entry name" value="PROTEIN SODIUM POTASSIUM ROOT DEFECTIVE 2"/>
    <property type="match status" value="1"/>
</dbReference>
<dbReference type="GO" id="GO:0016020">
    <property type="term" value="C:membrane"/>
    <property type="evidence" value="ECO:0007669"/>
    <property type="project" value="UniProtKB-SubCell"/>
</dbReference>
<dbReference type="CDD" id="cd00371">
    <property type="entry name" value="HMA"/>
    <property type="match status" value="1"/>
</dbReference>
<dbReference type="AlphaFoldDB" id="A0AA88QSW5"/>
<dbReference type="InterPro" id="IPR044526">
    <property type="entry name" value="NAKR1-3"/>
</dbReference>
<dbReference type="Pfam" id="PF00403">
    <property type="entry name" value="HMA"/>
    <property type="match status" value="1"/>
</dbReference>
<feature type="domain" description="HMA" evidence="3">
    <location>
        <begin position="207"/>
        <end position="273"/>
    </location>
</feature>
<protein>
    <recommendedName>
        <fullName evidence="3">HMA domain-containing protein</fullName>
    </recommendedName>
</protein>
<evidence type="ECO:0000313" key="5">
    <source>
        <dbReference type="Proteomes" id="UP001187471"/>
    </source>
</evidence>
<dbReference type="Gene3D" id="3.30.70.100">
    <property type="match status" value="1"/>
</dbReference>
<evidence type="ECO:0000256" key="1">
    <source>
        <dbReference type="ARBA" id="ARBA00004170"/>
    </source>
</evidence>
<reference evidence="4" key="1">
    <citation type="submission" date="2022-12" db="EMBL/GenBank/DDBJ databases">
        <title>Draft genome assemblies for two species of Escallonia (Escalloniales).</title>
        <authorList>
            <person name="Chanderbali A."/>
            <person name="Dervinis C."/>
            <person name="Anghel I."/>
            <person name="Soltis D."/>
            <person name="Soltis P."/>
            <person name="Zapata F."/>
        </authorList>
    </citation>
    <scope>NUCLEOTIDE SEQUENCE</scope>
    <source>
        <strain evidence="4">UCBG92.1500</strain>
        <tissue evidence="4">Leaf</tissue>
    </source>
</reference>
<sequence length="298" mass="31957">MKGMDIFCASQAATAIRLSMDEASSSSSSSSITHLGCTSGRAIDRYNPIIRDERRTAKAPFIAPTCTTSSQPPVTPKPHNHIHHHHHHHKSSRKTIPSSTSSSTKPNDKKKKTLTYAEPSSATETTSTVGSVVRKSSWSCTKPSEFISPPSSSRYLLGEKAFFSALADIDPVLALVPVDSLKSQAVKDDNESSAPKKAPSSTPPSSDQEVVLRVSLHCRGCERKMRKHISRMEGVTSFNIDFAAKKLTVVGDVTPLAVLASVSKVKNAQLLTPPSSAPAPPVASNHSEIKKLKEVAVV</sequence>
<evidence type="ECO:0000256" key="2">
    <source>
        <dbReference type="SAM" id="MobiDB-lite"/>
    </source>
</evidence>
<feature type="compositionally biased region" description="Basic residues" evidence="2">
    <location>
        <begin position="78"/>
        <end position="93"/>
    </location>
</feature>
<evidence type="ECO:0000313" key="4">
    <source>
        <dbReference type="EMBL" id="KAK2976579.1"/>
    </source>
</evidence>
<feature type="region of interest" description="Disordered" evidence="2">
    <location>
        <begin position="184"/>
        <end position="209"/>
    </location>
</feature>
<dbReference type="GO" id="GO:0009626">
    <property type="term" value="P:plant-type hypersensitive response"/>
    <property type="evidence" value="ECO:0007669"/>
    <property type="project" value="UniProtKB-KW"/>
</dbReference>
<dbReference type="PANTHER" id="PTHR46119">
    <property type="entry name" value="OS08G0405700 PROTEIN"/>
    <property type="match status" value="1"/>
</dbReference>
<feature type="compositionally biased region" description="Low complexity" evidence="2">
    <location>
        <begin position="192"/>
        <end position="206"/>
    </location>
</feature>
<dbReference type="SUPFAM" id="SSF55008">
    <property type="entry name" value="HMA, heavy metal-associated domain"/>
    <property type="match status" value="1"/>
</dbReference>
<comment type="subcellular location">
    <subcellularLocation>
        <location evidence="1">Membrane</location>
        <topology evidence="1">Peripheral membrane protein</topology>
    </subcellularLocation>
</comment>
<dbReference type="Proteomes" id="UP001187471">
    <property type="component" value="Unassembled WGS sequence"/>
</dbReference>
<comment type="caution">
    <text evidence="4">The sequence shown here is derived from an EMBL/GenBank/DDBJ whole genome shotgun (WGS) entry which is preliminary data.</text>
</comment>
<dbReference type="InterPro" id="IPR036163">
    <property type="entry name" value="HMA_dom_sf"/>
</dbReference>
<keyword evidence="5" id="KW-1185">Reference proteome</keyword>
<dbReference type="GO" id="GO:0046872">
    <property type="term" value="F:metal ion binding"/>
    <property type="evidence" value="ECO:0007669"/>
    <property type="project" value="InterPro"/>
</dbReference>
<organism evidence="4 5">
    <name type="scientific">Escallonia rubra</name>
    <dbReference type="NCBI Taxonomy" id="112253"/>
    <lineage>
        <taxon>Eukaryota</taxon>
        <taxon>Viridiplantae</taxon>
        <taxon>Streptophyta</taxon>
        <taxon>Embryophyta</taxon>
        <taxon>Tracheophyta</taxon>
        <taxon>Spermatophyta</taxon>
        <taxon>Magnoliopsida</taxon>
        <taxon>eudicotyledons</taxon>
        <taxon>Gunneridae</taxon>
        <taxon>Pentapetalae</taxon>
        <taxon>asterids</taxon>
        <taxon>campanulids</taxon>
        <taxon>Escalloniales</taxon>
        <taxon>Escalloniaceae</taxon>
        <taxon>Escallonia</taxon>
    </lineage>
</organism>
<gene>
    <name evidence="4" type="ORF">RJ640_024200</name>
</gene>
<feature type="compositionally biased region" description="Low complexity" evidence="2">
    <location>
        <begin position="94"/>
        <end position="105"/>
    </location>
</feature>
<feature type="compositionally biased region" description="Low complexity" evidence="2">
    <location>
        <begin position="114"/>
        <end position="128"/>
    </location>
</feature>
<evidence type="ECO:0000259" key="3">
    <source>
        <dbReference type="PROSITE" id="PS50846"/>
    </source>
</evidence>
<dbReference type="InterPro" id="IPR006121">
    <property type="entry name" value="HMA_dom"/>
</dbReference>
<accession>A0AA88QSW5</accession>
<feature type="region of interest" description="Disordered" evidence="2">
    <location>
        <begin position="55"/>
        <end position="134"/>
    </location>
</feature>
<proteinExistence type="predicted"/>
<dbReference type="PROSITE" id="PS50846">
    <property type="entry name" value="HMA_2"/>
    <property type="match status" value="1"/>
</dbReference>